<comment type="caution">
    <text evidence="2">The sequence shown here is derived from an EMBL/GenBank/DDBJ whole genome shotgun (WGS) entry which is preliminary data.</text>
</comment>
<feature type="coiled-coil region" evidence="1">
    <location>
        <begin position="523"/>
        <end position="565"/>
    </location>
</feature>
<proteinExistence type="predicted"/>
<evidence type="ECO:0008006" key="4">
    <source>
        <dbReference type="Google" id="ProtNLM"/>
    </source>
</evidence>
<protein>
    <recommendedName>
        <fullName evidence="4">SAM domain-containing protein</fullName>
    </recommendedName>
</protein>
<name>A0AAW2YKM7_9EUKA</name>
<gene>
    <name evidence="2" type="ORF">AKO1_013899</name>
</gene>
<keyword evidence="1" id="KW-0175">Coiled coil</keyword>
<evidence type="ECO:0000313" key="3">
    <source>
        <dbReference type="Proteomes" id="UP001431209"/>
    </source>
</evidence>
<sequence length="605" mass="68811">MSNPQLSDAYCMLLSFSYLNVPISQDDFDSSHFDLPEGIIQGKAINIVELANIFGLAISNSPPDVRVVASYYSIYLAREKVKSQRTTLMPSHYIKGDNPTSAGDLLEIQTRSCIYNYLKHASQNTTYKSLFPFLEGEVAQTKCGRFKHEVMNIPKLATIASGRWKHLCENAKLLKNQIDLSKLINNDYDAALFPMINLHMEPHRLYYPTKNTSHSFDEMIKIPLDSDDYTKGQVRFLHEPLTTFVNNKQTTEIPQQPEGFNKTYDTSKLYEDTHMNKYTYIWIQDRNLKNAIDFSQFSKQINTLKDVFGQSFTCSIYMLFVSIEFNGEFIKQRKSEEERYAEENNINLNSDYVVIRAKELYNKNNQKTIVPDSVTPVILLKEGVKKLIGDVNLELIEAFTKKRVLPFPLAAKSFIVKKRRVDSMQSGSGSGQQQGTIIIKNGQNNLITPEVILLPSTNAELRELIKIKYEFTDAFVISNEQLCLLNDINVIRSGATILAFASQAILDEIRQNQMGGAKSAGSQEQQTQEQKRACDELKKLNRAGLREWLKQRQLSENAIEALYKEEYNGAGLLTVNKDDLKKYLRGGAVASIVAIFKEELGLELK</sequence>
<evidence type="ECO:0000256" key="1">
    <source>
        <dbReference type="SAM" id="Coils"/>
    </source>
</evidence>
<organism evidence="2 3">
    <name type="scientific">Acrasis kona</name>
    <dbReference type="NCBI Taxonomy" id="1008807"/>
    <lineage>
        <taxon>Eukaryota</taxon>
        <taxon>Discoba</taxon>
        <taxon>Heterolobosea</taxon>
        <taxon>Tetramitia</taxon>
        <taxon>Eutetramitia</taxon>
        <taxon>Acrasidae</taxon>
        <taxon>Acrasis</taxon>
    </lineage>
</organism>
<reference evidence="2 3" key="1">
    <citation type="submission" date="2024-03" db="EMBL/GenBank/DDBJ databases">
        <title>The Acrasis kona genome and developmental transcriptomes reveal deep origins of eukaryotic multicellular pathways.</title>
        <authorList>
            <person name="Sheikh S."/>
            <person name="Fu C.-J."/>
            <person name="Brown M.W."/>
            <person name="Baldauf S.L."/>
        </authorList>
    </citation>
    <scope>NUCLEOTIDE SEQUENCE [LARGE SCALE GENOMIC DNA]</scope>
    <source>
        <strain evidence="2 3">ATCC MYA-3509</strain>
    </source>
</reference>
<accession>A0AAW2YKM7</accession>
<dbReference type="Proteomes" id="UP001431209">
    <property type="component" value="Unassembled WGS sequence"/>
</dbReference>
<dbReference type="AlphaFoldDB" id="A0AAW2YKM7"/>
<evidence type="ECO:0000313" key="2">
    <source>
        <dbReference type="EMBL" id="KAL0477888.1"/>
    </source>
</evidence>
<dbReference type="EMBL" id="JAOPGA020000269">
    <property type="protein sequence ID" value="KAL0477888.1"/>
    <property type="molecule type" value="Genomic_DNA"/>
</dbReference>
<keyword evidence="3" id="KW-1185">Reference proteome</keyword>